<reference evidence="2 3" key="1">
    <citation type="submission" date="2023-05" db="EMBL/GenBank/DDBJ databases">
        <title>B98-5 Cell Line De Novo Hybrid Assembly: An Optical Mapping Approach.</title>
        <authorList>
            <person name="Kananen K."/>
            <person name="Auerbach J.A."/>
            <person name="Kautto E."/>
            <person name="Blachly J.S."/>
        </authorList>
    </citation>
    <scope>NUCLEOTIDE SEQUENCE [LARGE SCALE GENOMIC DNA]</scope>
    <source>
        <strain evidence="2">B95-8</strain>
        <tissue evidence="2">Cell line</tissue>
    </source>
</reference>
<keyword evidence="3" id="KW-1185">Reference proteome</keyword>
<name>A0ABQ9UT34_SAGOE</name>
<evidence type="ECO:0000313" key="2">
    <source>
        <dbReference type="EMBL" id="KAK2099969.1"/>
    </source>
</evidence>
<organism evidence="2 3">
    <name type="scientific">Saguinus oedipus</name>
    <name type="common">Cotton-top tamarin</name>
    <name type="synonym">Oedipomidas oedipus</name>
    <dbReference type="NCBI Taxonomy" id="9490"/>
    <lineage>
        <taxon>Eukaryota</taxon>
        <taxon>Metazoa</taxon>
        <taxon>Chordata</taxon>
        <taxon>Craniata</taxon>
        <taxon>Vertebrata</taxon>
        <taxon>Euteleostomi</taxon>
        <taxon>Mammalia</taxon>
        <taxon>Eutheria</taxon>
        <taxon>Euarchontoglires</taxon>
        <taxon>Primates</taxon>
        <taxon>Haplorrhini</taxon>
        <taxon>Platyrrhini</taxon>
        <taxon>Cebidae</taxon>
        <taxon>Callitrichinae</taxon>
        <taxon>Saguinus</taxon>
    </lineage>
</organism>
<proteinExistence type="predicted"/>
<accession>A0ABQ9UT34</accession>
<dbReference type="Proteomes" id="UP001266305">
    <property type="component" value="Unassembled WGS sequence"/>
</dbReference>
<dbReference type="Gene3D" id="1.10.472.10">
    <property type="entry name" value="Cyclin-like"/>
    <property type="match status" value="1"/>
</dbReference>
<evidence type="ECO:0000313" key="3">
    <source>
        <dbReference type="Proteomes" id="UP001266305"/>
    </source>
</evidence>
<gene>
    <name evidence="2" type="primary">CCND1_1</name>
    <name evidence="2" type="ORF">P7K49_021317</name>
</gene>
<feature type="region of interest" description="Disordered" evidence="1">
    <location>
        <begin position="44"/>
        <end position="81"/>
    </location>
</feature>
<feature type="compositionally biased region" description="Polar residues" evidence="1">
    <location>
        <begin position="44"/>
        <end position="54"/>
    </location>
</feature>
<dbReference type="EMBL" id="JASSZA010000010">
    <property type="protein sequence ID" value="KAK2099969.1"/>
    <property type="molecule type" value="Genomic_DNA"/>
</dbReference>
<evidence type="ECO:0000256" key="1">
    <source>
        <dbReference type="SAM" id="MobiDB-lite"/>
    </source>
</evidence>
<feature type="compositionally biased region" description="Acidic residues" evidence="1">
    <location>
        <begin position="58"/>
        <end position="68"/>
    </location>
</feature>
<comment type="caution">
    <text evidence="2">The sequence shown here is derived from an EMBL/GenBank/DDBJ whole genome shotgun (WGS) entry which is preliminary data.</text>
</comment>
<protein>
    <submittedName>
        <fullName evidence="2">G1/S-specific cyclin-D1</fullName>
    </submittedName>
</protein>
<sequence>MHGQRLGQQLIMEGQVRLECRHMERLSDCLRACQEQIEGLLESSLRQAQQNQDPKASEEEEEEEEEVDLACTPTDVRDVDI</sequence>